<evidence type="ECO:0000313" key="2">
    <source>
        <dbReference type="Proteomes" id="UP000789920"/>
    </source>
</evidence>
<keyword evidence="2" id="KW-1185">Reference proteome</keyword>
<dbReference type="Proteomes" id="UP000789920">
    <property type="component" value="Unassembled WGS sequence"/>
</dbReference>
<feature type="non-terminal residue" evidence="1">
    <location>
        <position position="89"/>
    </location>
</feature>
<sequence length="89" mass="10647">NNLLTVPQLYENIKKEKIDGFLQLTRHQVYYWSKKIATKEYKLLDNQLESAQLYLKNHLNFQLLYQDEHLLAFATPLLYILPDHVTKTI</sequence>
<name>A0ACA9SGA4_9GLOM</name>
<proteinExistence type="predicted"/>
<protein>
    <submittedName>
        <fullName evidence="1">19085_t:CDS:1</fullName>
    </submittedName>
</protein>
<dbReference type="EMBL" id="CAJVQC010118210">
    <property type="protein sequence ID" value="CAG8837622.1"/>
    <property type="molecule type" value="Genomic_DNA"/>
</dbReference>
<feature type="non-terminal residue" evidence="1">
    <location>
        <position position="1"/>
    </location>
</feature>
<organism evidence="1 2">
    <name type="scientific">Racocetra persica</name>
    <dbReference type="NCBI Taxonomy" id="160502"/>
    <lineage>
        <taxon>Eukaryota</taxon>
        <taxon>Fungi</taxon>
        <taxon>Fungi incertae sedis</taxon>
        <taxon>Mucoromycota</taxon>
        <taxon>Glomeromycotina</taxon>
        <taxon>Glomeromycetes</taxon>
        <taxon>Diversisporales</taxon>
        <taxon>Gigasporaceae</taxon>
        <taxon>Racocetra</taxon>
    </lineage>
</organism>
<evidence type="ECO:0000313" key="1">
    <source>
        <dbReference type="EMBL" id="CAG8837622.1"/>
    </source>
</evidence>
<accession>A0ACA9SGA4</accession>
<gene>
    <name evidence="1" type="ORF">RPERSI_LOCUS30372</name>
</gene>
<comment type="caution">
    <text evidence="1">The sequence shown here is derived from an EMBL/GenBank/DDBJ whole genome shotgun (WGS) entry which is preliminary data.</text>
</comment>
<reference evidence="1" key="1">
    <citation type="submission" date="2021-06" db="EMBL/GenBank/DDBJ databases">
        <authorList>
            <person name="Kallberg Y."/>
            <person name="Tangrot J."/>
            <person name="Rosling A."/>
        </authorList>
    </citation>
    <scope>NUCLEOTIDE SEQUENCE</scope>
    <source>
        <strain evidence="1">MA461A</strain>
    </source>
</reference>